<evidence type="ECO:0000259" key="2">
    <source>
        <dbReference type="Pfam" id="PF15696"/>
    </source>
</evidence>
<evidence type="ECO:0000313" key="4">
    <source>
        <dbReference type="Proteomes" id="UP001187415"/>
    </source>
</evidence>
<reference evidence="3" key="1">
    <citation type="submission" date="2023-07" db="EMBL/GenBank/DDBJ databases">
        <title>Chromosome-level Genome Assembly of Striped Snakehead (Channa striata).</title>
        <authorList>
            <person name="Liu H."/>
        </authorList>
    </citation>
    <scope>NUCLEOTIDE SEQUENCE</scope>
    <source>
        <strain evidence="3">Gz</strain>
        <tissue evidence="3">Muscle</tissue>
    </source>
</reference>
<sequence>MPGGFDTFEKIQLSLDDDHNYDSDLNNNHFLTSLPGQLLNTPQPQLSHSMPESKRHGHLLEGEEDEKEDVDEDRSLEVCEGDPVVSYIAGSCDGEQEVPHGSHSCPKTSMYTPEKQREPGEPEQRRKTWSPSFMCLSVLEQVSCRPEQPQQKRLKPLRTCTRPIRVGLSKRAKTKHLHRPHPCK</sequence>
<dbReference type="InterPro" id="IPR031419">
    <property type="entry name" value="RAD51_interact"/>
</dbReference>
<feature type="compositionally biased region" description="Acidic residues" evidence="1">
    <location>
        <begin position="62"/>
        <end position="74"/>
    </location>
</feature>
<feature type="domain" description="RAD51 interacting motif" evidence="2">
    <location>
        <begin position="153"/>
        <end position="178"/>
    </location>
</feature>
<feature type="region of interest" description="Disordered" evidence="1">
    <location>
        <begin position="92"/>
        <end position="129"/>
    </location>
</feature>
<evidence type="ECO:0000256" key="1">
    <source>
        <dbReference type="SAM" id="MobiDB-lite"/>
    </source>
</evidence>
<feature type="compositionally biased region" description="Basic and acidic residues" evidence="1">
    <location>
        <begin position="114"/>
        <end position="126"/>
    </location>
</feature>
<dbReference type="AlphaFoldDB" id="A0AA88T755"/>
<protein>
    <recommendedName>
        <fullName evidence="2">RAD51 interacting motif domain-containing protein</fullName>
    </recommendedName>
</protein>
<gene>
    <name evidence="3" type="ORF">Q5P01_005262</name>
</gene>
<name>A0AA88T755_CHASR</name>
<feature type="region of interest" description="Disordered" evidence="1">
    <location>
        <begin position="28"/>
        <end position="76"/>
    </location>
</feature>
<dbReference type="Proteomes" id="UP001187415">
    <property type="component" value="Unassembled WGS sequence"/>
</dbReference>
<accession>A0AA88T755</accession>
<feature type="compositionally biased region" description="Basic and acidic residues" evidence="1">
    <location>
        <begin position="51"/>
        <end position="61"/>
    </location>
</feature>
<dbReference type="EMBL" id="JAUPFM010000003">
    <property type="protein sequence ID" value="KAK2856527.1"/>
    <property type="molecule type" value="Genomic_DNA"/>
</dbReference>
<proteinExistence type="predicted"/>
<feature type="compositionally biased region" description="Polar residues" evidence="1">
    <location>
        <begin position="28"/>
        <end position="50"/>
    </location>
</feature>
<dbReference type="Pfam" id="PF15696">
    <property type="entry name" value="RAD51_interact"/>
    <property type="match status" value="1"/>
</dbReference>
<organism evidence="3 4">
    <name type="scientific">Channa striata</name>
    <name type="common">Snakehead murrel</name>
    <name type="synonym">Ophicephalus striatus</name>
    <dbReference type="NCBI Taxonomy" id="64152"/>
    <lineage>
        <taxon>Eukaryota</taxon>
        <taxon>Metazoa</taxon>
        <taxon>Chordata</taxon>
        <taxon>Craniata</taxon>
        <taxon>Vertebrata</taxon>
        <taxon>Euteleostomi</taxon>
        <taxon>Actinopterygii</taxon>
        <taxon>Neopterygii</taxon>
        <taxon>Teleostei</taxon>
        <taxon>Neoteleostei</taxon>
        <taxon>Acanthomorphata</taxon>
        <taxon>Anabantaria</taxon>
        <taxon>Anabantiformes</taxon>
        <taxon>Channoidei</taxon>
        <taxon>Channidae</taxon>
        <taxon>Channa</taxon>
    </lineage>
</organism>
<evidence type="ECO:0000313" key="3">
    <source>
        <dbReference type="EMBL" id="KAK2856527.1"/>
    </source>
</evidence>
<keyword evidence="4" id="KW-1185">Reference proteome</keyword>
<comment type="caution">
    <text evidence="3">The sequence shown here is derived from an EMBL/GenBank/DDBJ whole genome shotgun (WGS) entry which is preliminary data.</text>
</comment>